<evidence type="ECO:0000313" key="5">
    <source>
        <dbReference type="EMBL" id="PYI07961.1"/>
    </source>
</evidence>
<organism evidence="5 6">
    <name type="scientific">Aspergillus sclerotiicarbonarius (strain CBS 121057 / IBT 28362)</name>
    <dbReference type="NCBI Taxonomy" id="1448318"/>
    <lineage>
        <taxon>Eukaryota</taxon>
        <taxon>Fungi</taxon>
        <taxon>Dikarya</taxon>
        <taxon>Ascomycota</taxon>
        <taxon>Pezizomycotina</taxon>
        <taxon>Eurotiomycetes</taxon>
        <taxon>Eurotiomycetidae</taxon>
        <taxon>Eurotiales</taxon>
        <taxon>Aspergillaceae</taxon>
        <taxon>Aspergillus</taxon>
        <taxon>Aspergillus subgen. Circumdati</taxon>
    </lineage>
</organism>
<dbReference type="SUPFAM" id="SSF51735">
    <property type="entry name" value="NAD(P)-binding Rossmann-fold domains"/>
    <property type="match status" value="1"/>
</dbReference>
<dbReference type="Proteomes" id="UP000248423">
    <property type="component" value="Unassembled WGS sequence"/>
</dbReference>
<dbReference type="GO" id="GO:0009225">
    <property type="term" value="P:nucleotide-sugar metabolic process"/>
    <property type="evidence" value="ECO:0007669"/>
    <property type="project" value="InterPro"/>
</dbReference>
<dbReference type="FunFam" id="3.40.50.720:FF:000304">
    <property type="entry name" value="UDP-glucose 4,6-dehydratase"/>
    <property type="match status" value="1"/>
</dbReference>
<dbReference type="Pfam" id="PF16363">
    <property type="entry name" value="GDP_Man_Dehyd"/>
    <property type="match status" value="1"/>
</dbReference>
<dbReference type="CDD" id="cd05246">
    <property type="entry name" value="dTDP_GD_SDR_e"/>
    <property type="match status" value="1"/>
</dbReference>
<evidence type="ECO:0000313" key="6">
    <source>
        <dbReference type="Proteomes" id="UP000248423"/>
    </source>
</evidence>
<dbReference type="InterPro" id="IPR005888">
    <property type="entry name" value="dTDP_Gluc_deHydtase"/>
</dbReference>
<evidence type="ECO:0000259" key="4">
    <source>
        <dbReference type="Pfam" id="PF16363"/>
    </source>
</evidence>
<keyword evidence="2" id="KW-0520">NAD</keyword>
<feature type="domain" description="NAD(P)-binding" evidence="4">
    <location>
        <begin position="25"/>
        <end position="331"/>
    </location>
</feature>
<dbReference type="STRING" id="1448318.A0A319EEF8"/>
<dbReference type="EMBL" id="KZ826338">
    <property type="protein sequence ID" value="PYI07961.1"/>
    <property type="molecule type" value="Genomic_DNA"/>
</dbReference>
<evidence type="ECO:0000256" key="1">
    <source>
        <dbReference type="ARBA" id="ARBA00001911"/>
    </source>
</evidence>
<sequence length="352" mass="39496">MAVISSTVSAGTSTQTCHPEVRNILITGGAGFIGSWMCRHLINDYGDIYNVICLDKLSSVSSLNNIKSIQNHPNFHFVKGTLDDQKHLVKIMNDYEVDSVIHFAAESSVQKSFSDPLAFISMNVLGTYQLLEAMRSYGKIIRYVHASTDEVYGETWGVSVDEETRKNPTNPYAARKAAAEMYVLAYQKSFKIPAMILRCNNVYGPCQFPEKLIPLFILLVKDGKKLTMQGDGSRTRNFIYVSDVIDAYDTVLHKGTPGAAYNVSSSDEISVRGVASEVLRASGHDSSGAFERWVVSVPDRPFNDNDYVVNGDKLRELGWDQHVFFEEGLARTFKWYQENGDKWWKELNNPAD</sequence>
<dbReference type="VEuPathDB" id="FungiDB:BO78DRAFT_442475"/>
<gene>
    <name evidence="5" type="ORF">BO78DRAFT_442475</name>
</gene>
<evidence type="ECO:0000256" key="3">
    <source>
        <dbReference type="ARBA" id="ARBA00023239"/>
    </source>
</evidence>
<keyword evidence="6" id="KW-1185">Reference proteome</keyword>
<dbReference type="OrthoDB" id="331544at2759"/>
<dbReference type="Gene3D" id="3.90.25.10">
    <property type="entry name" value="UDP-galactose 4-epimerase, domain 1"/>
    <property type="match status" value="1"/>
</dbReference>
<dbReference type="InterPro" id="IPR016040">
    <property type="entry name" value="NAD(P)-bd_dom"/>
</dbReference>
<comment type="cofactor">
    <cofactor evidence="1">
        <name>NAD(+)</name>
        <dbReference type="ChEBI" id="CHEBI:57540"/>
    </cofactor>
</comment>
<dbReference type="InterPro" id="IPR036291">
    <property type="entry name" value="NAD(P)-bd_dom_sf"/>
</dbReference>
<protein>
    <submittedName>
        <fullName evidence="5">dTDP-D-glucose 4,6-dehydratase</fullName>
    </submittedName>
</protein>
<proteinExistence type="predicted"/>
<evidence type="ECO:0000256" key="2">
    <source>
        <dbReference type="ARBA" id="ARBA00023027"/>
    </source>
</evidence>
<accession>A0A319EEF8</accession>
<name>A0A319EEF8_ASPSB</name>
<reference evidence="5 6" key="1">
    <citation type="submission" date="2018-02" db="EMBL/GenBank/DDBJ databases">
        <title>The genomes of Aspergillus section Nigri reveals drivers in fungal speciation.</title>
        <authorList>
            <consortium name="DOE Joint Genome Institute"/>
            <person name="Vesth T.C."/>
            <person name="Nybo J."/>
            <person name="Theobald S."/>
            <person name="Brandl J."/>
            <person name="Frisvad J.C."/>
            <person name="Nielsen K.F."/>
            <person name="Lyhne E.K."/>
            <person name="Kogle M.E."/>
            <person name="Kuo A."/>
            <person name="Riley R."/>
            <person name="Clum A."/>
            <person name="Nolan M."/>
            <person name="Lipzen A."/>
            <person name="Salamov A."/>
            <person name="Henrissat B."/>
            <person name="Wiebenga A."/>
            <person name="De vries R.P."/>
            <person name="Grigoriev I.V."/>
            <person name="Mortensen U.H."/>
            <person name="Andersen M.R."/>
            <person name="Baker S.E."/>
        </authorList>
    </citation>
    <scope>NUCLEOTIDE SEQUENCE [LARGE SCALE GENOMIC DNA]</scope>
    <source>
        <strain evidence="5 6">CBS 121057</strain>
    </source>
</reference>
<dbReference type="AlphaFoldDB" id="A0A319EEF8"/>
<dbReference type="GO" id="GO:0008460">
    <property type="term" value="F:dTDP-glucose 4,6-dehydratase activity"/>
    <property type="evidence" value="ECO:0007669"/>
    <property type="project" value="InterPro"/>
</dbReference>
<keyword evidence="3" id="KW-0456">Lyase</keyword>
<dbReference type="Gene3D" id="3.40.50.720">
    <property type="entry name" value="NAD(P)-binding Rossmann-like Domain"/>
    <property type="match status" value="1"/>
</dbReference>
<dbReference type="PANTHER" id="PTHR43000">
    <property type="entry name" value="DTDP-D-GLUCOSE 4,6-DEHYDRATASE-RELATED"/>
    <property type="match status" value="1"/>
</dbReference>